<feature type="domain" description="VWFD" evidence="3">
    <location>
        <begin position="137"/>
        <end position="318"/>
    </location>
</feature>
<gene>
    <name evidence="4" type="ORF">BASA50_010237</name>
</gene>
<feature type="region of interest" description="Disordered" evidence="1">
    <location>
        <begin position="381"/>
        <end position="431"/>
    </location>
</feature>
<organism evidence="4 5">
    <name type="scientific">Batrachochytrium salamandrivorans</name>
    <dbReference type="NCBI Taxonomy" id="1357716"/>
    <lineage>
        <taxon>Eukaryota</taxon>
        <taxon>Fungi</taxon>
        <taxon>Fungi incertae sedis</taxon>
        <taxon>Chytridiomycota</taxon>
        <taxon>Chytridiomycota incertae sedis</taxon>
        <taxon>Chytridiomycetes</taxon>
        <taxon>Rhizophydiales</taxon>
        <taxon>Rhizophydiales incertae sedis</taxon>
        <taxon>Batrachochytrium</taxon>
    </lineage>
</organism>
<sequence>MLSRLIITFLCAAAIGSVSGAFLTFDPEQIVFEDIEKPISFSAKLNSKPTEEVTVYFEHPSMSMSKCMIVFNPNNWNAPQEITGVFAPLFVGSSDPPKELPVNSEFLAKAATVGQLSAELSTTDTLKVTQGESAFSRICSVREDGVNTFDDLKSPFNKPGWYYMMFTKDIEIQVFMDECRAGLLCVKKVVAGYGSSVMKMDVSGPVKNLREYSVTEVTQNTNGLQYLAGPEANEHAIYFPYGLVLEIHIVMNDGVVGLDVGMFLGSGYPSPGGLCNIPRPPSPDNKLVGPNGRLYDPKREEEVDDFVDSWSVEDEDVLTNLDAETLNPPIQRPRTVCRIPKDPRPKPTTTTATTTTAITTVDLSESTLSPTITYVLSSTTITTSPSTTSTTSPYLPDHPPTPDRHVRSFSPPSPQPDVVDEIQRYPKPAKI</sequence>
<proteinExistence type="predicted"/>
<reference evidence="4 5" key="1">
    <citation type="submission" date="2021-02" db="EMBL/GenBank/DDBJ databases">
        <title>Variation within the Batrachochytrium salamandrivorans European outbreak.</title>
        <authorList>
            <person name="Kelly M."/>
            <person name="Pasmans F."/>
            <person name="Shea T.P."/>
            <person name="Munoz J.F."/>
            <person name="Carranza S."/>
            <person name="Cuomo C.A."/>
            <person name="Martel A."/>
        </authorList>
    </citation>
    <scope>NUCLEOTIDE SEQUENCE [LARGE SCALE GENOMIC DNA]</scope>
    <source>
        <strain evidence="4 5">AMFP18/2</strain>
    </source>
</reference>
<evidence type="ECO:0000313" key="4">
    <source>
        <dbReference type="EMBL" id="KAH6589138.1"/>
    </source>
</evidence>
<feature type="chain" id="PRO_5045162810" description="VWFD domain-containing protein" evidence="2">
    <location>
        <begin position="21"/>
        <end position="431"/>
    </location>
</feature>
<dbReference type="Proteomes" id="UP001648503">
    <property type="component" value="Unassembled WGS sequence"/>
</dbReference>
<evidence type="ECO:0000313" key="5">
    <source>
        <dbReference type="Proteomes" id="UP001648503"/>
    </source>
</evidence>
<accession>A0ABQ8F260</accession>
<feature type="compositionally biased region" description="Low complexity" evidence="1">
    <location>
        <begin position="381"/>
        <end position="393"/>
    </location>
</feature>
<protein>
    <recommendedName>
        <fullName evidence="3">VWFD domain-containing protein</fullName>
    </recommendedName>
</protein>
<evidence type="ECO:0000256" key="1">
    <source>
        <dbReference type="SAM" id="MobiDB-lite"/>
    </source>
</evidence>
<feature type="signal peptide" evidence="2">
    <location>
        <begin position="1"/>
        <end position="20"/>
    </location>
</feature>
<dbReference type="PROSITE" id="PS51233">
    <property type="entry name" value="VWFD"/>
    <property type="match status" value="1"/>
</dbReference>
<comment type="caution">
    <text evidence="4">The sequence shown here is derived from an EMBL/GenBank/DDBJ whole genome shotgun (WGS) entry which is preliminary data.</text>
</comment>
<dbReference type="EMBL" id="JAFCIX010000474">
    <property type="protein sequence ID" value="KAH6589138.1"/>
    <property type="molecule type" value="Genomic_DNA"/>
</dbReference>
<evidence type="ECO:0000259" key="3">
    <source>
        <dbReference type="PROSITE" id="PS51233"/>
    </source>
</evidence>
<evidence type="ECO:0000256" key="2">
    <source>
        <dbReference type="SAM" id="SignalP"/>
    </source>
</evidence>
<keyword evidence="5" id="KW-1185">Reference proteome</keyword>
<keyword evidence="2" id="KW-0732">Signal</keyword>
<name>A0ABQ8F260_9FUNG</name>
<dbReference type="InterPro" id="IPR001846">
    <property type="entry name" value="VWF_type-D"/>
</dbReference>